<evidence type="ECO:0000313" key="2">
    <source>
        <dbReference type="EMBL" id="OGC04465.1"/>
    </source>
</evidence>
<dbReference type="SUPFAM" id="SSF81301">
    <property type="entry name" value="Nucleotidyltransferase"/>
    <property type="match status" value="1"/>
</dbReference>
<dbReference type="AlphaFoldDB" id="A0A1F4R8A7"/>
<evidence type="ECO:0000259" key="1">
    <source>
        <dbReference type="Pfam" id="PF18765"/>
    </source>
</evidence>
<dbReference type="Pfam" id="PF18765">
    <property type="entry name" value="Polbeta"/>
    <property type="match status" value="1"/>
</dbReference>
<dbReference type="InterPro" id="IPR041633">
    <property type="entry name" value="Polbeta"/>
</dbReference>
<comment type="caution">
    <text evidence="2">The sequence shown here is derived from an EMBL/GenBank/DDBJ whole genome shotgun (WGS) entry which is preliminary data.</text>
</comment>
<dbReference type="InterPro" id="IPR043519">
    <property type="entry name" value="NT_sf"/>
</dbReference>
<name>A0A1F4R8A7_UNCSA</name>
<dbReference type="Proteomes" id="UP000176938">
    <property type="component" value="Unassembled WGS sequence"/>
</dbReference>
<dbReference type="InterPro" id="IPR036390">
    <property type="entry name" value="WH_DNA-bd_sf"/>
</dbReference>
<dbReference type="SUPFAM" id="SSF46785">
    <property type="entry name" value="Winged helix' DNA-binding domain"/>
    <property type="match status" value="1"/>
</dbReference>
<gene>
    <name evidence="2" type="ORF">A3H38_02075</name>
</gene>
<dbReference type="Gene3D" id="1.10.10.10">
    <property type="entry name" value="Winged helix-like DNA-binding domain superfamily/Winged helix DNA-binding domain"/>
    <property type="match status" value="1"/>
</dbReference>
<dbReference type="InterPro" id="IPR036388">
    <property type="entry name" value="WH-like_DNA-bd_sf"/>
</dbReference>
<proteinExistence type="predicted"/>
<feature type="domain" description="Polymerase beta nucleotidyltransferase" evidence="1">
    <location>
        <begin position="89"/>
        <end position="156"/>
    </location>
</feature>
<dbReference type="Gene3D" id="3.30.460.10">
    <property type="entry name" value="Beta Polymerase, domain 2"/>
    <property type="match status" value="1"/>
</dbReference>
<protein>
    <recommendedName>
        <fullName evidence="1">Polymerase beta nucleotidyltransferase domain-containing protein</fullName>
    </recommendedName>
</protein>
<accession>A0A1F4R8A7</accession>
<sequence>MISLKSEITQKVLNYFFLNPQENLYVNELARKLSLDKRNLVKKIRELEKEGLLISQQRGNLKLYSININFPLYKEYKNIILKTLGFEAKLKQILRAVAGIKKAYIYGSYAENKMEAHSDIDLLVIGGHSIIALQKKISRFQRELDREINVVNMDKKEFLRRRKNKDPFIANIFKMKTIELT</sequence>
<reference evidence="2 3" key="1">
    <citation type="journal article" date="2016" name="Nat. Commun.">
        <title>Thousands of microbial genomes shed light on interconnected biogeochemical processes in an aquifer system.</title>
        <authorList>
            <person name="Anantharaman K."/>
            <person name="Brown C.T."/>
            <person name="Hug L.A."/>
            <person name="Sharon I."/>
            <person name="Castelle C.J."/>
            <person name="Probst A.J."/>
            <person name="Thomas B.C."/>
            <person name="Singh A."/>
            <person name="Wilkins M.J."/>
            <person name="Karaoz U."/>
            <person name="Brodie E.L."/>
            <person name="Williams K.H."/>
            <person name="Hubbard S.S."/>
            <person name="Banfield J.F."/>
        </authorList>
    </citation>
    <scope>NUCLEOTIDE SEQUENCE [LARGE SCALE GENOMIC DNA]</scope>
</reference>
<evidence type="ECO:0000313" key="3">
    <source>
        <dbReference type="Proteomes" id="UP000176938"/>
    </source>
</evidence>
<dbReference type="EMBL" id="METP01000051">
    <property type="protein sequence ID" value="OGC04465.1"/>
    <property type="molecule type" value="Genomic_DNA"/>
</dbReference>
<organism evidence="2 3">
    <name type="scientific">candidate division WOR-1 bacterium RIFCSPLOWO2_02_FULL_46_20</name>
    <dbReference type="NCBI Taxonomy" id="1802567"/>
    <lineage>
        <taxon>Bacteria</taxon>
        <taxon>Bacillati</taxon>
        <taxon>Saganbacteria</taxon>
    </lineage>
</organism>
<dbReference type="CDD" id="cd05403">
    <property type="entry name" value="NT_KNTase_like"/>
    <property type="match status" value="1"/>
</dbReference>